<comment type="caution">
    <text evidence="1">The sequence shown here is derived from an EMBL/GenBank/DDBJ whole genome shotgun (WGS) entry which is preliminary data.</text>
</comment>
<keyword evidence="2" id="KW-1185">Reference proteome</keyword>
<evidence type="ECO:0000313" key="2">
    <source>
        <dbReference type="Proteomes" id="UP001558652"/>
    </source>
</evidence>
<dbReference type="AlphaFoldDB" id="A0ABD0YVJ7"/>
<reference evidence="1 2" key="1">
    <citation type="submission" date="2024-07" db="EMBL/GenBank/DDBJ databases">
        <title>Chromosome-level genome assembly of the water stick insect Ranatra chinensis (Heteroptera: Nepidae).</title>
        <authorList>
            <person name="Liu X."/>
        </authorList>
    </citation>
    <scope>NUCLEOTIDE SEQUENCE [LARGE SCALE GENOMIC DNA]</scope>
    <source>
        <strain evidence="1">Cailab_2021Rc</strain>
        <tissue evidence="1">Muscle</tissue>
    </source>
</reference>
<protein>
    <submittedName>
        <fullName evidence="1">Uncharacterized protein</fullName>
    </submittedName>
</protein>
<accession>A0ABD0YVJ7</accession>
<dbReference type="Proteomes" id="UP001558652">
    <property type="component" value="Unassembled WGS sequence"/>
</dbReference>
<sequence length="105" mass="11551">MASKHRNMFYKKKQETTEIGFGVMSPSIVLQQRSSASLLDSVIVLSVFNNCILVNIHILNVLRPSSKSPLVESCSTIACSRVSSIVLEEFGQGFTGNLMDKNDLT</sequence>
<dbReference type="EMBL" id="JBFDAA010000009">
    <property type="protein sequence ID" value="KAL1129208.1"/>
    <property type="molecule type" value="Genomic_DNA"/>
</dbReference>
<gene>
    <name evidence="1" type="ORF">AAG570_013738</name>
</gene>
<proteinExistence type="predicted"/>
<organism evidence="1 2">
    <name type="scientific">Ranatra chinensis</name>
    <dbReference type="NCBI Taxonomy" id="642074"/>
    <lineage>
        <taxon>Eukaryota</taxon>
        <taxon>Metazoa</taxon>
        <taxon>Ecdysozoa</taxon>
        <taxon>Arthropoda</taxon>
        <taxon>Hexapoda</taxon>
        <taxon>Insecta</taxon>
        <taxon>Pterygota</taxon>
        <taxon>Neoptera</taxon>
        <taxon>Paraneoptera</taxon>
        <taxon>Hemiptera</taxon>
        <taxon>Heteroptera</taxon>
        <taxon>Panheteroptera</taxon>
        <taxon>Nepomorpha</taxon>
        <taxon>Nepidae</taxon>
        <taxon>Ranatrinae</taxon>
        <taxon>Ranatra</taxon>
    </lineage>
</organism>
<name>A0ABD0YVJ7_9HEMI</name>
<evidence type="ECO:0000313" key="1">
    <source>
        <dbReference type="EMBL" id="KAL1129208.1"/>
    </source>
</evidence>